<proteinExistence type="predicted"/>
<keyword evidence="2" id="KW-0808">Transferase</keyword>
<dbReference type="SUPFAM" id="SSF55729">
    <property type="entry name" value="Acyl-CoA N-acyltransferases (Nat)"/>
    <property type="match status" value="1"/>
</dbReference>
<evidence type="ECO:0000313" key="2">
    <source>
        <dbReference type="EMBL" id="MBB3114601.1"/>
    </source>
</evidence>
<dbReference type="Proteomes" id="UP000570361">
    <property type="component" value="Unassembled WGS sequence"/>
</dbReference>
<dbReference type="PANTHER" id="PTHR43610:SF1">
    <property type="entry name" value="N-ACETYLTRANSFERASE DOMAIN-CONTAINING PROTEIN"/>
    <property type="match status" value="1"/>
</dbReference>
<dbReference type="PANTHER" id="PTHR43610">
    <property type="entry name" value="BLL6696 PROTEIN"/>
    <property type="match status" value="1"/>
</dbReference>
<keyword evidence="3" id="KW-1185">Reference proteome</keyword>
<accession>A0A7W5B613</accession>
<dbReference type="EMBL" id="JACHXK010000036">
    <property type="protein sequence ID" value="MBB3114601.1"/>
    <property type="molecule type" value="Genomic_DNA"/>
</dbReference>
<feature type="domain" description="N-acetyltransferase" evidence="1">
    <location>
        <begin position="11"/>
        <end position="150"/>
    </location>
</feature>
<evidence type="ECO:0000313" key="3">
    <source>
        <dbReference type="Proteomes" id="UP000570361"/>
    </source>
</evidence>
<dbReference type="AlphaFoldDB" id="A0A7W5B613"/>
<dbReference type="InterPro" id="IPR016181">
    <property type="entry name" value="Acyl_CoA_acyltransferase"/>
</dbReference>
<dbReference type="GO" id="GO:0016747">
    <property type="term" value="F:acyltransferase activity, transferring groups other than amino-acyl groups"/>
    <property type="evidence" value="ECO:0007669"/>
    <property type="project" value="InterPro"/>
</dbReference>
<dbReference type="Gene3D" id="3.40.630.30">
    <property type="match status" value="1"/>
</dbReference>
<reference evidence="2 3" key="1">
    <citation type="submission" date="2020-08" db="EMBL/GenBank/DDBJ databases">
        <title>Genomic Encyclopedia of Type Strains, Phase III (KMG-III): the genomes of soil and plant-associated and newly described type strains.</title>
        <authorList>
            <person name="Whitman W."/>
        </authorList>
    </citation>
    <scope>NUCLEOTIDE SEQUENCE [LARGE SCALE GENOMIC DNA]</scope>
    <source>
        <strain evidence="2 3">CECT 5862</strain>
    </source>
</reference>
<protein>
    <submittedName>
        <fullName evidence="2">RimJ/RimL family protein N-acetyltransferase</fullName>
    </submittedName>
</protein>
<dbReference type="Pfam" id="PF13302">
    <property type="entry name" value="Acetyltransf_3"/>
    <property type="match status" value="1"/>
</dbReference>
<comment type="caution">
    <text evidence="2">The sequence shown here is derived from an EMBL/GenBank/DDBJ whole genome shotgun (WGS) entry which is preliminary data.</text>
</comment>
<evidence type="ECO:0000259" key="1">
    <source>
        <dbReference type="Pfam" id="PF13302"/>
    </source>
</evidence>
<gene>
    <name evidence="2" type="ORF">FHS18_006723</name>
</gene>
<dbReference type="RefSeq" id="WP_183604630.1">
    <property type="nucleotide sequence ID" value="NZ_JACHXK010000036.1"/>
</dbReference>
<dbReference type="InterPro" id="IPR000182">
    <property type="entry name" value="GNAT_dom"/>
</dbReference>
<sequence>MNSTRQLAQRRVSLIPLESSHTKGLLACARHPEVWNYYPFKLESEEDVAAYVSKAIAAREQGEELPYVVWDHVLQQIVGCTRLLRISPKNRSLNIGSTWYMPKVWRTRVNTECKYMLLQYAFEEWGAVRVELVTTPDNLRSQRAIERLGAACEGLSRKRYNQRDYIVYSIIDDQWSSVKERLEGFLLP</sequence>
<organism evidence="2 3">
    <name type="scientific">Paenibacillus phyllosphaerae</name>
    <dbReference type="NCBI Taxonomy" id="274593"/>
    <lineage>
        <taxon>Bacteria</taxon>
        <taxon>Bacillati</taxon>
        <taxon>Bacillota</taxon>
        <taxon>Bacilli</taxon>
        <taxon>Bacillales</taxon>
        <taxon>Paenibacillaceae</taxon>
        <taxon>Paenibacillus</taxon>
    </lineage>
</organism>
<name>A0A7W5B613_9BACL</name>